<organism evidence="1 2">
    <name type="scientific">Mythimna separata</name>
    <name type="common">Oriental armyworm</name>
    <name type="synonym">Pseudaletia separata</name>
    <dbReference type="NCBI Taxonomy" id="271217"/>
    <lineage>
        <taxon>Eukaryota</taxon>
        <taxon>Metazoa</taxon>
        <taxon>Ecdysozoa</taxon>
        <taxon>Arthropoda</taxon>
        <taxon>Hexapoda</taxon>
        <taxon>Insecta</taxon>
        <taxon>Pterygota</taxon>
        <taxon>Neoptera</taxon>
        <taxon>Endopterygota</taxon>
        <taxon>Lepidoptera</taxon>
        <taxon>Glossata</taxon>
        <taxon>Ditrysia</taxon>
        <taxon>Noctuoidea</taxon>
        <taxon>Noctuidae</taxon>
        <taxon>Noctuinae</taxon>
        <taxon>Hadenini</taxon>
        <taxon>Mythimna</taxon>
    </lineage>
</organism>
<gene>
    <name evidence="1" type="ORF">PYW07_001825</name>
</gene>
<name>A0AAD7YT40_MYTSE</name>
<sequence length="287" mass="31515">MEVIEDGNIMDRIPILLQRDLEYYQKNQTVLSETICKGVVGGRLDFPRNASFASVKIVLWLEEEFSIAFKQGSGMFVTTKEDDKGDFGVAKTSDPDKFVQLAIKSGDSLLEHLHMLAQEALDHADLPVLTATLGAAALLKNSLFCYVQHIEDSGNPERVAMDTTTGNNNITNIEGSPVGVEPLVTNTTATSPGYDEAPVESAAPADAIPTDQPRRTRRKRCCQHPLPTLVEARDILSQLEMHRASTEAMNLSAQNIARLVEVLSLLAGHIERLANIGERILDYLDCQ</sequence>
<dbReference type="EMBL" id="JARGEI010000008">
    <property type="protein sequence ID" value="KAJ8727706.1"/>
    <property type="molecule type" value="Genomic_DNA"/>
</dbReference>
<evidence type="ECO:0000313" key="1">
    <source>
        <dbReference type="EMBL" id="KAJ8727706.1"/>
    </source>
</evidence>
<proteinExistence type="predicted"/>
<evidence type="ECO:0000313" key="2">
    <source>
        <dbReference type="Proteomes" id="UP001231518"/>
    </source>
</evidence>
<comment type="caution">
    <text evidence="1">The sequence shown here is derived from an EMBL/GenBank/DDBJ whole genome shotgun (WGS) entry which is preliminary data.</text>
</comment>
<accession>A0AAD7YT40</accession>
<dbReference type="Proteomes" id="UP001231518">
    <property type="component" value="Chromosome 11"/>
</dbReference>
<dbReference type="Pfam" id="PF14906">
    <property type="entry name" value="DUF4495"/>
    <property type="match status" value="1"/>
</dbReference>
<keyword evidence="2" id="KW-1185">Reference proteome</keyword>
<protein>
    <submittedName>
        <fullName evidence="1">Uncharacterized protein</fullName>
    </submittedName>
</protein>
<dbReference type="InterPro" id="IPR027993">
    <property type="entry name" value="DUF4495"/>
</dbReference>
<reference evidence="1" key="1">
    <citation type="submission" date="2023-03" db="EMBL/GenBank/DDBJ databases">
        <title>Chromosome-level genomes of two armyworms, Mythimna separata and Mythimna loreyi, provide insights into the biosynthesis and reception of sex pheromones.</title>
        <authorList>
            <person name="Zhao H."/>
        </authorList>
    </citation>
    <scope>NUCLEOTIDE SEQUENCE</scope>
    <source>
        <strain evidence="1">BeijingLab</strain>
        <tissue evidence="1">Pupa</tissue>
    </source>
</reference>
<dbReference type="AlphaFoldDB" id="A0AAD7YT40"/>